<accession>A0ABN7WHJ2</accession>
<feature type="region of interest" description="Disordered" evidence="1">
    <location>
        <begin position="54"/>
        <end position="80"/>
    </location>
</feature>
<feature type="non-terminal residue" evidence="2">
    <location>
        <position position="80"/>
    </location>
</feature>
<feature type="compositionally biased region" description="Basic and acidic residues" evidence="1">
    <location>
        <begin position="59"/>
        <end position="80"/>
    </location>
</feature>
<protein>
    <submittedName>
        <fullName evidence="2">38354_t:CDS:1</fullName>
    </submittedName>
</protein>
<evidence type="ECO:0000256" key="1">
    <source>
        <dbReference type="SAM" id="MobiDB-lite"/>
    </source>
</evidence>
<dbReference type="EMBL" id="CAJVQB010045257">
    <property type="protein sequence ID" value="CAG8832383.1"/>
    <property type="molecule type" value="Genomic_DNA"/>
</dbReference>
<dbReference type="Proteomes" id="UP000789901">
    <property type="component" value="Unassembled WGS sequence"/>
</dbReference>
<name>A0ABN7WHJ2_GIGMA</name>
<proteinExistence type="predicted"/>
<comment type="caution">
    <text evidence="2">The sequence shown here is derived from an EMBL/GenBank/DDBJ whole genome shotgun (WGS) entry which is preliminary data.</text>
</comment>
<sequence length="80" mass="9382">MPNGKNLKHANLNTVCYWVLNAWNDISEDNIVQVFKKCSISNCLLGNKDYLIYNDDESDSNKSNKYNEDKKFNEDYEPKK</sequence>
<evidence type="ECO:0000313" key="2">
    <source>
        <dbReference type="EMBL" id="CAG8832383.1"/>
    </source>
</evidence>
<reference evidence="2 3" key="1">
    <citation type="submission" date="2021-06" db="EMBL/GenBank/DDBJ databases">
        <authorList>
            <person name="Kallberg Y."/>
            <person name="Tangrot J."/>
            <person name="Rosling A."/>
        </authorList>
    </citation>
    <scope>NUCLEOTIDE SEQUENCE [LARGE SCALE GENOMIC DNA]</scope>
    <source>
        <strain evidence="2 3">120-4 pot B 10/14</strain>
    </source>
</reference>
<gene>
    <name evidence="2" type="ORF">GMARGA_LOCUS31030</name>
</gene>
<evidence type="ECO:0000313" key="3">
    <source>
        <dbReference type="Proteomes" id="UP000789901"/>
    </source>
</evidence>
<keyword evidence="3" id="KW-1185">Reference proteome</keyword>
<organism evidence="2 3">
    <name type="scientific">Gigaspora margarita</name>
    <dbReference type="NCBI Taxonomy" id="4874"/>
    <lineage>
        <taxon>Eukaryota</taxon>
        <taxon>Fungi</taxon>
        <taxon>Fungi incertae sedis</taxon>
        <taxon>Mucoromycota</taxon>
        <taxon>Glomeromycotina</taxon>
        <taxon>Glomeromycetes</taxon>
        <taxon>Diversisporales</taxon>
        <taxon>Gigasporaceae</taxon>
        <taxon>Gigaspora</taxon>
    </lineage>
</organism>